<dbReference type="SUPFAM" id="SSF49503">
    <property type="entry name" value="Cupredoxins"/>
    <property type="match status" value="2"/>
</dbReference>
<feature type="compositionally biased region" description="Low complexity" evidence="1">
    <location>
        <begin position="355"/>
        <end position="367"/>
    </location>
</feature>
<dbReference type="Gene3D" id="2.60.40.420">
    <property type="entry name" value="Cupredoxins - blue copper proteins"/>
    <property type="match status" value="2"/>
</dbReference>
<dbReference type="PANTHER" id="PTHR34883:SF15">
    <property type="entry name" value="EXTRACELLULAR SERINE-RICH PROTEIN"/>
    <property type="match status" value="1"/>
</dbReference>
<dbReference type="InterPro" id="IPR052953">
    <property type="entry name" value="Ser-rich/MCO-related"/>
</dbReference>
<feature type="chain" id="PRO_5042274896" description="Cupredoxin" evidence="2">
    <location>
        <begin position="19"/>
        <end position="395"/>
    </location>
</feature>
<proteinExistence type="predicted"/>
<evidence type="ECO:0000256" key="2">
    <source>
        <dbReference type="SAM" id="SignalP"/>
    </source>
</evidence>
<dbReference type="PANTHER" id="PTHR34883">
    <property type="entry name" value="SERINE-RICH PROTEIN, PUTATIVE-RELATED-RELATED"/>
    <property type="match status" value="1"/>
</dbReference>
<dbReference type="CDD" id="cd00920">
    <property type="entry name" value="Cupredoxin"/>
    <property type="match status" value="2"/>
</dbReference>
<dbReference type="EMBL" id="JARJLG010000335">
    <property type="protein sequence ID" value="KAJ7716236.1"/>
    <property type="molecule type" value="Genomic_DNA"/>
</dbReference>
<feature type="signal peptide" evidence="2">
    <location>
        <begin position="1"/>
        <end position="18"/>
    </location>
</feature>
<evidence type="ECO:0000313" key="3">
    <source>
        <dbReference type="EMBL" id="KAJ7716236.1"/>
    </source>
</evidence>
<comment type="caution">
    <text evidence="3">The sequence shown here is derived from an EMBL/GenBank/DDBJ whole genome shotgun (WGS) entry which is preliminary data.</text>
</comment>
<dbReference type="Proteomes" id="UP001215280">
    <property type="component" value="Unassembled WGS sequence"/>
</dbReference>
<organism evidence="3 4">
    <name type="scientific">Mycena maculata</name>
    <dbReference type="NCBI Taxonomy" id="230809"/>
    <lineage>
        <taxon>Eukaryota</taxon>
        <taxon>Fungi</taxon>
        <taxon>Dikarya</taxon>
        <taxon>Basidiomycota</taxon>
        <taxon>Agaricomycotina</taxon>
        <taxon>Agaricomycetes</taxon>
        <taxon>Agaricomycetidae</taxon>
        <taxon>Agaricales</taxon>
        <taxon>Marasmiineae</taxon>
        <taxon>Mycenaceae</taxon>
        <taxon>Mycena</taxon>
    </lineage>
</organism>
<evidence type="ECO:0000313" key="4">
    <source>
        <dbReference type="Proteomes" id="UP001215280"/>
    </source>
</evidence>
<keyword evidence="2" id="KW-0732">Signal</keyword>
<dbReference type="InterPro" id="IPR008972">
    <property type="entry name" value="Cupredoxin"/>
</dbReference>
<reference evidence="3" key="1">
    <citation type="submission" date="2023-03" db="EMBL/GenBank/DDBJ databases">
        <title>Massive genome expansion in bonnet fungi (Mycena s.s.) driven by repeated elements and novel gene families across ecological guilds.</title>
        <authorList>
            <consortium name="Lawrence Berkeley National Laboratory"/>
            <person name="Harder C.B."/>
            <person name="Miyauchi S."/>
            <person name="Viragh M."/>
            <person name="Kuo A."/>
            <person name="Thoen E."/>
            <person name="Andreopoulos B."/>
            <person name="Lu D."/>
            <person name="Skrede I."/>
            <person name="Drula E."/>
            <person name="Henrissat B."/>
            <person name="Morin E."/>
            <person name="Kohler A."/>
            <person name="Barry K."/>
            <person name="LaButti K."/>
            <person name="Morin E."/>
            <person name="Salamov A."/>
            <person name="Lipzen A."/>
            <person name="Mereny Z."/>
            <person name="Hegedus B."/>
            <person name="Baldrian P."/>
            <person name="Stursova M."/>
            <person name="Weitz H."/>
            <person name="Taylor A."/>
            <person name="Grigoriev I.V."/>
            <person name="Nagy L.G."/>
            <person name="Martin F."/>
            <person name="Kauserud H."/>
        </authorList>
    </citation>
    <scope>NUCLEOTIDE SEQUENCE</scope>
    <source>
        <strain evidence="3">CBHHK188m</strain>
    </source>
</reference>
<accession>A0AAD7MGT3</accession>
<keyword evidence="4" id="KW-1185">Reference proteome</keyword>
<protein>
    <recommendedName>
        <fullName evidence="5">Cupredoxin</fullName>
    </recommendedName>
</protein>
<gene>
    <name evidence="3" type="ORF">DFH07DRAFT_947646</name>
</gene>
<evidence type="ECO:0000256" key="1">
    <source>
        <dbReference type="SAM" id="MobiDB-lite"/>
    </source>
</evidence>
<evidence type="ECO:0008006" key="5">
    <source>
        <dbReference type="Google" id="ProtNLM"/>
    </source>
</evidence>
<sequence length="395" mass="39757">MSISVLAVAFALLPVAFAQSTISVDVGPSGSLVYSPPSVTAAAGDFIEFTFHPKNHTVTQSSFAEPCVELEGGATSGFRPVSNVSGLLPTWTFAVADGTTPTWFYCQQTGHCGKGMVFAINAPPPPAPNSFEAFSALAIQLNGTGSASVPAATDSATSAAVTTDTSFTAPPAQSWATATATVSDASSTWTTVYTSYDGTPSPTFAASPVNHMILVGADGLTYTPSNISAAIGDTVTFEFHPKNHTVTQSSFPEPCKALAETSTTGQVGFKSGFMPVAENATSFPTFTITINDTAPIWGYCGQQGPPVHCTSGMVFSINAVESGPNNFQAFQQIALNEGNVSAAAVSGSGSGAGSTGTSTGSAAGSTQSGGALSSTSVSYAAMLALGAIGAVSALL</sequence>
<dbReference type="AlphaFoldDB" id="A0AAD7MGT3"/>
<name>A0AAD7MGT3_9AGAR</name>
<feature type="region of interest" description="Disordered" evidence="1">
    <location>
        <begin position="346"/>
        <end position="367"/>
    </location>
</feature>